<dbReference type="CDD" id="cd00761">
    <property type="entry name" value="Glyco_tranf_GTA_type"/>
    <property type="match status" value="2"/>
</dbReference>
<accession>A0ABT2THL2</accession>
<dbReference type="Proteomes" id="UP001652442">
    <property type="component" value="Unassembled WGS sequence"/>
</dbReference>
<dbReference type="Gene3D" id="3.90.550.10">
    <property type="entry name" value="Spore Coat Polysaccharide Biosynthesis Protein SpsA, Chain A"/>
    <property type="match status" value="2"/>
</dbReference>
<dbReference type="PANTHER" id="PTHR22916:SF51">
    <property type="entry name" value="GLYCOSYLTRANSFERASE EPSH-RELATED"/>
    <property type="match status" value="1"/>
</dbReference>
<keyword evidence="1" id="KW-0328">Glycosyltransferase</keyword>
<keyword evidence="5" id="KW-1185">Reference proteome</keyword>
<dbReference type="Pfam" id="PF00535">
    <property type="entry name" value="Glycos_transf_2"/>
    <property type="match status" value="2"/>
</dbReference>
<evidence type="ECO:0000256" key="1">
    <source>
        <dbReference type="ARBA" id="ARBA00022676"/>
    </source>
</evidence>
<sequence length="638" mass="75759">MSQPIVSVIMPVYNNEKYLKQCLNSIIHQTLKNIEIICVDDGSDDRSPEILKSFAARDSRIKLLHQENAGAGAARNLGLKHAIGTYLSFLDSDDFFEPDMLELAVEKIESDNADFAVFRCDQYLNDTNQYKSADYAFKKHTLPPYTPFCFREITDNIFKTFVGWAWDKLYRREFVIKKQLKFQEQRTSNDLLFVFSGLVLAEKITYVDKVLAHQRRNNSESLSNTREKSWFCFYQALCALKQVLTEHDLYEELKRDFINYALHFCLWNLNTISGNCYSKLYTKLRESWFQELEITGHNADYFYMEKEYRQFQKIMIYTFEEYETKISVVIPVYNAEKYIRQCLESVLHNQNISLEVICVDDASTDQTPGILKEYQQRYSNVKVIRNKKNIHAGSSRNLGLRQARGQYIHFLDADDTVVAHAYEKLYNLADKNDLDWLKTTVIGIDDQTGEEVKNRLYELRDVDRGFDEKLLEFERFPGKFFDIAVVPWNGIYNRQFLLKNNIQFNQLFCVNDRSFYVSVCVKGKRKMITRTLFIRHRVNVSNSLIDKRAQHFDCQLESYLIMEQICNENNVSEKVRFEILEHEMRDIFVWYRKFIENHTLSEEMKNRLRSFLSPEKIHYFEQFGRNSRWLEFRDLIEV</sequence>
<comment type="caution">
    <text evidence="4">The sequence shown here is derived from an EMBL/GenBank/DDBJ whole genome shotgun (WGS) entry which is preliminary data.</text>
</comment>
<dbReference type="RefSeq" id="WP_158424467.1">
    <property type="nucleotide sequence ID" value="NZ_JAOQJQ010000002.1"/>
</dbReference>
<proteinExistence type="predicted"/>
<dbReference type="InterPro" id="IPR029044">
    <property type="entry name" value="Nucleotide-diphossugar_trans"/>
</dbReference>
<reference evidence="4 5" key="1">
    <citation type="journal article" date="2021" name="ISME Commun">
        <title>Automated analysis of genomic sequences facilitates high-throughput and comprehensive description of bacteria.</title>
        <authorList>
            <person name="Hitch T.C.A."/>
        </authorList>
    </citation>
    <scope>NUCLEOTIDE SEQUENCE [LARGE SCALE GENOMIC DNA]</scope>
    <source>
        <strain evidence="4 5">Sanger_109</strain>
    </source>
</reference>
<dbReference type="InterPro" id="IPR001173">
    <property type="entry name" value="Glyco_trans_2-like"/>
</dbReference>
<evidence type="ECO:0000256" key="2">
    <source>
        <dbReference type="ARBA" id="ARBA00022679"/>
    </source>
</evidence>
<name>A0ABT2THL2_9FIRM</name>
<feature type="domain" description="Glycosyltransferase 2-like" evidence="3">
    <location>
        <begin position="327"/>
        <end position="476"/>
    </location>
</feature>
<dbReference type="PANTHER" id="PTHR22916">
    <property type="entry name" value="GLYCOSYLTRANSFERASE"/>
    <property type="match status" value="1"/>
</dbReference>
<dbReference type="SUPFAM" id="SSF53448">
    <property type="entry name" value="Nucleotide-diphospho-sugar transferases"/>
    <property type="match status" value="2"/>
</dbReference>
<evidence type="ECO:0000313" key="5">
    <source>
        <dbReference type="Proteomes" id="UP001652442"/>
    </source>
</evidence>
<gene>
    <name evidence="4" type="ORF">OCV88_04910</name>
</gene>
<dbReference type="EMBL" id="JAOQJQ010000002">
    <property type="protein sequence ID" value="MCU6761679.1"/>
    <property type="molecule type" value="Genomic_DNA"/>
</dbReference>
<evidence type="ECO:0000313" key="4">
    <source>
        <dbReference type="EMBL" id="MCU6761679.1"/>
    </source>
</evidence>
<feature type="domain" description="Glycosyltransferase 2-like" evidence="3">
    <location>
        <begin position="7"/>
        <end position="152"/>
    </location>
</feature>
<protein>
    <submittedName>
        <fullName evidence="4">Glycosyltransferase</fullName>
    </submittedName>
</protein>
<evidence type="ECO:0000259" key="3">
    <source>
        <dbReference type="Pfam" id="PF00535"/>
    </source>
</evidence>
<keyword evidence="2" id="KW-0808">Transferase</keyword>
<organism evidence="4 5">
    <name type="scientific">Brotonthovivens ammoniilytica</name>
    <dbReference type="NCBI Taxonomy" id="2981725"/>
    <lineage>
        <taxon>Bacteria</taxon>
        <taxon>Bacillati</taxon>
        <taxon>Bacillota</taxon>
        <taxon>Clostridia</taxon>
        <taxon>Lachnospirales</taxon>
        <taxon>Lachnospiraceae</taxon>
        <taxon>Brotonthovivens</taxon>
    </lineage>
</organism>